<reference evidence="6" key="1">
    <citation type="submission" date="2022-10" db="EMBL/GenBank/DDBJ databases">
        <authorList>
            <person name="Meaden S."/>
        </authorList>
    </citation>
    <scope>NUCLEOTIDE SEQUENCE</scope>
</reference>
<evidence type="ECO:0000313" key="6">
    <source>
        <dbReference type="EMBL" id="CAI3971190.1"/>
    </source>
</evidence>
<dbReference type="InterPro" id="IPR003789">
    <property type="entry name" value="Asn/Gln_tRNA_amidoTrase-B-like"/>
</dbReference>
<keyword evidence="3" id="KW-0067">ATP-binding</keyword>
<protein>
    <recommendedName>
        <fullName evidence="5">Asn/Gln amidotransferase domain-containing protein</fullName>
    </recommendedName>
</protein>
<accession>A0A9N6WU15</accession>
<proteinExistence type="predicted"/>
<sequence length="154" mass="17624">MPYSSKFAGTKTNLTRCHNMELKTIINRVVDQFPEEAEQAKDRPYLIGWFVAQVMKETEGKANPNKALAYLEELFGEEEEIHFDAELHMVNIVKVGGNHGPAKVAYGIIANDKKARFFDGDSVRTSQIRKVKGDYIYTMNTVYKVMSWRLETVD</sequence>
<keyword evidence="4" id="KW-0648">Protein biosynthesis</keyword>
<name>A0A9N6WU15_9VIRU</name>
<dbReference type="GO" id="GO:0005524">
    <property type="term" value="F:ATP binding"/>
    <property type="evidence" value="ECO:0007669"/>
    <property type="project" value="UniProtKB-KW"/>
</dbReference>
<dbReference type="InterPro" id="IPR018027">
    <property type="entry name" value="Asn/Gln_amidotransferase"/>
</dbReference>
<dbReference type="InterPro" id="IPR023168">
    <property type="entry name" value="GatB_Yqey_C_2"/>
</dbReference>
<evidence type="ECO:0000256" key="3">
    <source>
        <dbReference type="ARBA" id="ARBA00022840"/>
    </source>
</evidence>
<evidence type="ECO:0000256" key="2">
    <source>
        <dbReference type="ARBA" id="ARBA00022741"/>
    </source>
</evidence>
<organism evidence="6">
    <name type="scientific">Ochrobactrum phage ORM_20</name>
    <dbReference type="NCBI Taxonomy" id="2985243"/>
    <lineage>
        <taxon>Viruses</taxon>
    </lineage>
</organism>
<evidence type="ECO:0000259" key="5">
    <source>
        <dbReference type="Pfam" id="PF02637"/>
    </source>
</evidence>
<dbReference type="Pfam" id="PF02637">
    <property type="entry name" value="GatB_Yqey"/>
    <property type="match status" value="1"/>
</dbReference>
<keyword evidence="2" id="KW-0547">Nucleotide-binding</keyword>
<gene>
    <name evidence="6" type="ORF">ORM20_00141</name>
</gene>
<evidence type="ECO:0000256" key="4">
    <source>
        <dbReference type="ARBA" id="ARBA00022917"/>
    </source>
</evidence>
<dbReference type="SUPFAM" id="SSF89095">
    <property type="entry name" value="GatB/YqeY motif"/>
    <property type="match status" value="1"/>
</dbReference>
<dbReference type="EMBL" id="OX359470">
    <property type="protein sequence ID" value="CAI3971190.1"/>
    <property type="molecule type" value="Genomic_DNA"/>
</dbReference>
<evidence type="ECO:0000256" key="1">
    <source>
        <dbReference type="ARBA" id="ARBA00022598"/>
    </source>
</evidence>
<dbReference type="Gene3D" id="1.10.10.410">
    <property type="match status" value="1"/>
</dbReference>
<dbReference type="GO" id="GO:0016884">
    <property type="term" value="F:carbon-nitrogen ligase activity, with glutamine as amido-N-donor"/>
    <property type="evidence" value="ECO:0007669"/>
    <property type="project" value="InterPro"/>
</dbReference>
<feature type="domain" description="Asn/Gln amidotransferase" evidence="5">
    <location>
        <begin position="13"/>
        <end position="73"/>
    </location>
</feature>
<keyword evidence="1" id="KW-0436">Ligase</keyword>